<evidence type="ECO:0000256" key="1">
    <source>
        <dbReference type="ARBA" id="ARBA00009748"/>
    </source>
</evidence>
<reference evidence="6" key="1">
    <citation type="journal article" date="2022" name="Int. J. Mol. Sci.">
        <title>Draft Genome of Tanacetum Coccineum: Genomic Comparison of Closely Related Tanacetum-Family Plants.</title>
        <authorList>
            <person name="Yamashiro T."/>
            <person name="Shiraishi A."/>
            <person name="Nakayama K."/>
            <person name="Satake H."/>
        </authorList>
    </citation>
    <scope>NUCLEOTIDE SEQUENCE</scope>
</reference>
<sequence length="112" mass="11978">MLVVPGFIVHPSEAISCLEVDHFLEPCLDYLKNGGTVPKACCDGLEGLKDECQSKADRQTACNCAKGAAITLGIRQDLAESLPNRCGVLVTVPISPTVDCSTVNSLMYESYK</sequence>
<comment type="similarity">
    <text evidence="1 4">Belongs to the plant LTP family.</text>
</comment>
<name>A0ABQ5H9B6_9ASTR</name>
<dbReference type="SMART" id="SM00499">
    <property type="entry name" value="AAI"/>
    <property type="match status" value="1"/>
</dbReference>
<dbReference type="PRINTS" id="PR00382">
    <property type="entry name" value="LIPIDTRNSFER"/>
</dbReference>
<dbReference type="EMBL" id="BQNB010019361">
    <property type="protein sequence ID" value="GJT84471.1"/>
    <property type="molecule type" value="Genomic_DNA"/>
</dbReference>
<dbReference type="Proteomes" id="UP001151760">
    <property type="component" value="Unassembled WGS sequence"/>
</dbReference>
<dbReference type="Pfam" id="PF00234">
    <property type="entry name" value="Tryp_alpha_amyl"/>
    <property type="match status" value="1"/>
</dbReference>
<comment type="function">
    <text evidence="4">Plant non-specific lipid-transfer proteins transfer phospholipids as well as galactolipids across membranes. May play a role in wax or cutin deposition in the cell walls of expanding epidermal cells and certain secretory tissues.</text>
</comment>
<dbReference type="InterPro" id="IPR016140">
    <property type="entry name" value="Bifunc_inhib/LTP/seed_store"/>
</dbReference>
<organism evidence="6 7">
    <name type="scientific">Tanacetum coccineum</name>
    <dbReference type="NCBI Taxonomy" id="301880"/>
    <lineage>
        <taxon>Eukaryota</taxon>
        <taxon>Viridiplantae</taxon>
        <taxon>Streptophyta</taxon>
        <taxon>Embryophyta</taxon>
        <taxon>Tracheophyta</taxon>
        <taxon>Spermatophyta</taxon>
        <taxon>Magnoliopsida</taxon>
        <taxon>eudicotyledons</taxon>
        <taxon>Gunneridae</taxon>
        <taxon>Pentapetalae</taxon>
        <taxon>asterids</taxon>
        <taxon>campanulids</taxon>
        <taxon>Asterales</taxon>
        <taxon>Asteraceae</taxon>
        <taxon>Asteroideae</taxon>
        <taxon>Anthemideae</taxon>
        <taxon>Anthemidinae</taxon>
        <taxon>Tanacetum</taxon>
    </lineage>
</organism>
<evidence type="ECO:0000256" key="3">
    <source>
        <dbReference type="ARBA" id="ARBA00023121"/>
    </source>
</evidence>
<evidence type="ECO:0000313" key="7">
    <source>
        <dbReference type="Proteomes" id="UP001151760"/>
    </source>
</evidence>
<comment type="caution">
    <text evidence="6">The sequence shown here is derived from an EMBL/GenBank/DDBJ whole genome shotgun (WGS) entry which is preliminary data.</text>
</comment>
<reference evidence="6" key="2">
    <citation type="submission" date="2022-01" db="EMBL/GenBank/DDBJ databases">
        <authorList>
            <person name="Yamashiro T."/>
            <person name="Shiraishi A."/>
            <person name="Satake H."/>
            <person name="Nakayama K."/>
        </authorList>
    </citation>
    <scope>NUCLEOTIDE SEQUENCE</scope>
</reference>
<evidence type="ECO:0000313" key="6">
    <source>
        <dbReference type="EMBL" id="GJT84471.1"/>
    </source>
</evidence>
<evidence type="ECO:0000256" key="2">
    <source>
        <dbReference type="ARBA" id="ARBA00022448"/>
    </source>
</evidence>
<dbReference type="SUPFAM" id="SSF47699">
    <property type="entry name" value="Bifunctional inhibitor/lipid-transfer protein/seed storage 2S albumin"/>
    <property type="match status" value="1"/>
</dbReference>
<feature type="domain" description="Bifunctional inhibitor/plant lipid transfer protein/seed storage helical" evidence="5">
    <location>
        <begin position="17"/>
        <end position="100"/>
    </location>
</feature>
<dbReference type="Gene3D" id="1.10.110.10">
    <property type="entry name" value="Plant lipid-transfer and hydrophobic proteins"/>
    <property type="match status" value="1"/>
</dbReference>
<evidence type="ECO:0000259" key="5">
    <source>
        <dbReference type="SMART" id="SM00499"/>
    </source>
</evidence>
<keyword evidence="7" id="KW-1185">Reference proteome</keyword>
<keyword evidence="2 4" id="KW-0813">Transport</keyword>
<proteinExistence type="inferred from homology"/>
<dbReference type="InterPro" id="IPR000528">
    <property type="entry name" value="Plant_nsLTP"/>
</dbReference>
<dbReference type="InterPro" id="IPR036312">
    <property type="entry name" value="Bifun_inhib/LTP/seed_sf"/>
</dbReference>
<keyword evidence="3 4" id="KW-0446">Lipid-binding</keyword>
<protein>
    <recommendedName>
        <fullName evidence="4">Non-specific lipid-transfer protein</fullName>
    </recommendedName>
</protein>
<accession>A0ABQ5H9B6</accession>
<dbReference type="CDD" id="cd01960">
    <property type="entry name" value="nsLTP1"/>
    <property type="match status" value="1"/>
</dbReference>
<dbReference type="PANTHER" id="PTHR33076">
    <property type="entry name" value="NON-SPECIFIC LIPID-TRANSFER PROTEIN 2-RELATED"/>
    <property type="match status" value="1"/>
</dbReference>
<dbReference type="PROSITE" id="PS00597">
    <property type="entry name" value="PLANT_LTP"/>
    <property type="match status" value="1"/>
</dbReference>
<evidence type="ECO:0000256" key="4">
    <source>
        <dbReference type="RuleBase" id="RU000628"/>
    </source>
</evidence>
<gene>
    <name evidence="6" type="ORF">Tco_1058813</name>
</gene>